<protein>
    <submittedName>
        <fullName evidence="2">Uncharacterized protein</fullName>
    </submittedName>
</protein>
<evidence type="ECO:0000313" key="2">
    <source>
        <dbReference type="EMBL" id="KAK2068486.1"/>
    </source>
</evidence>
<gene>
    <name evidence="2" type="ORF">P8C59_003120</name>
</gene>
<feature type="compositionally biased region" description="Low complexity" evidence="1">
    <location>
        <begin position="53"/>
        <end position="63"/>
    </location>
</feature>
<dbReference type="EMBL" id="JAQQPM010000002">
    <property type="protein sequence ID" value="KAK2068486.1"/>
    <property type="molecule type" value="Genomic_DNA"/>
</dbReference>
<feature type="region of interest" description="Disordered" evidence="1">
    <location>
        <begin position="1"/>
        <end position="104"/>
    </location>
</feature>
<sequence>MPAKVTLAIRCTAAPDKDKDNADNRAYKPPTNVLKEGGSKDDSKKEEEEDNSNDNGTSNGTSNSKDKARCKPSNSGLRYKADSGQSSRPPLPIRTLLEDKEDSEDYSKVIEVLKQHIKSHKRVIAS</sequence>
<feature type="compositionally biased region" description="Basic and acidic residues" evidence="1">
    <location>
        <begin position="15"/>
        <end position="26"/>
    </location>
</feature>
<dbReference type="Proteomes" id="UP001217918">
    <property type="component" value="Unassembled WGS sequence"/>
</dbReference>
<evidence type="ECO:0000313" key="3">
    <source>
        <dbReference type="Proteomes" id="UP001217918"/>
    </source>
</evidence>
<evidence type="ECO:0000256" key="1">
    <source>
        <dbReference type="SAM" id="MobiDB-lite"/>
    </source>
</evidence>
<proteinExistence type="predicted"/>
<accession>A0AAD9HZT5</accession>
<feature type="compositionally biased region" description="Basic and acidic residues" evidence="1">
    <location>
        <begin position="37"/>
        <end position="46"/>
    </location>
</feature>
<reference evidence="2" key="1">
    <citation type="journal article" date="2023" name="Mol. Plant Microbe Interact.">
        <title>Elucidating the Obligate Nature and Biological Capacity of an Invasive Fungal Corn Pathogen.</title>
        <authorList>
            <person name="MacCready J.S."/>
            <person name="Roggenkamp E.M."/>
            <person name="Gdanetz K."/>
            <person name="Chilvers M.I."/>
        </authorList>
    </citation>
    <scope>NUCLEOTIDE SEQUENCE</scope>
    <source>
        <strain evidence="2">PM02</strain>
    </source>
</reference>
<name>A0AAD9HZT5_9PEZI</name>
<dbReference type="AlphaFoldDB" id="A0AAD9HZT5"/>
<organism evidence="2 3">
    <name type="scientific">Phyllachora maydis</name>
    <dbReference type="NCBI Taxonomy" id="1825666"/>
    <lineage>
        <taxon>Eukaryota</taxon>
        <taxon>Fungi</taxon>
        <taxon>Dikarya</taxon>
        <taxon>Ascomycota</taxon>
        <taxon>Pezizomycotina</taxon>
        <taxon>Sordariomycetes</taxon>
        <taxon>Sordariomycetidae</taxon>
        <taxon>Phyllachorales</taxon>
        <taxon>Phyllachoraceae</taxon>
        <taxon>Phyllachora</taxon>
    </lineage>
</organism>
<keyword evidence="3" id="KW-1185">Reference proteome</keyword>
<comment type="caution">
    <text evidence="2">The sequence shown here is derived from an EMBL/GenBank/DDBJ whole genome shotgun (WGS) entry which is preliminary data.</text>
</comment>